<proteinExistence type="predicted"/>
<accession>A0A927GXX3</accession>
<protein>
    <recommendedName>
        <fullName evidence="4">Saccharopine dehydrogenase</fullName>
    </recommendedName>
</protein>
<name>A0A927GXX3_9GAMM</name>
<evidence type="ECO:0000256" key="1">
    <source>
        <dbReference type="SAM" id="Phobius"/>
    </source>
</evidence>
<keyword evidence="1" id="KW-0812">Transmembrane</keyword>
<evidence type="ECO:0008006" key="4">
    <source>
        <dbReference type="Google" id="ProtNLM"/>
    </source>
</evidence>
<evidence type="ECO:0000313" key="2">
    <source>
        <dbReference type="EMBL" id="MBD2859864.1"/>
    </source>
</evidence>
<dbReference type="AlphaFoldDB" id="A0A927GXX3"/>
<organism evidence="2 3">
    <name type="scientific">Spongiibacter pelagi</name>
    <dbReference type="NCBI Taxonomy" id="2760804"/>
    <lineage>
        <taxon>Bacteria</taxon>
        <taxon>Pseudomonadati</taxon>
        <taxon>Pseudomonadota</taxon>
        <taxon>Gammaproteobacteria</taxon>
        <taxon>Cellvibrionales</taxon>
        <taxon>Spongiibacteraceae</taxon>
        <taxon>Spongiibacter</taxon>
    </lineage>
</organism>
<keyword evidence="1" id="KW-1133">Transmembrane helix</keyword>
<keyword evidence="3" id="KW-1185">Reference proteome</keyword>
<feature type="transmembrane region" description="Helical" evidence="1">
    <location>
        <begin position="19"/>
        <end position="36"/>
    </location>
</feature>
<evidence type="ECO:0000313" key="3">
    <source>
        <dbReference type="Proteomes" id="UP000610558"/>
    </source>
</evidence>
<reference evidence="2" key="1">
    <citation type="submission" date="2020-09" db="EMBL/GenBank/DDBJ databases">
        <authorList>
            <person name="Yoon J.-W."/>
        </authorList>
    </citation>
    <scope>NUCLEOTIDE SEQUENCE</scope>
    <source>
        <strain evidence="2">KMU-158</strain>
    </source>
</reference>
<gene>
    <name evidence="2" type="ORF">IB286_12710</name>
</gene>
<comment type="caution">
    <text evidence="2">The sequence shown here is derived from an EMBL/GenBank/DDBJ whole genome shotgun (WGS) entry which is preliminary data.</text>
</comment>
<keyword evidence="1" id="KW-0472">Membrane</keyword>
<dbReference type="Proteomes" id="UP000610558">
    <property type="component" value="Unassembled WGS sequence"/>
</dbReference>
<sequence>MPTVECREHPKSHPYLKNVNVYLAWFGVFGGVMGAYNKLQHLLYRIPGYRRVMSTLLRSIPIPQRKSPDVVARDKGPTLIRAEAYAATGKLLGACNLEGHNIYYYTGEIAAWTARQLQAGNIENYGVTCPLRAFGLPALKAAHEEFGFQLN</sequence>
<dbReference type="EMBL" id="JACXLD010000008">
    <property type="protein sequence ID" value="MBD2859864.1"/>
    <property type="molecule type" value="Genomic_DNA"/>
</dbReference>
<dbReference type="RefSeq" id="WP_190766156.1">
    <property type="nucleotide sequence ID" value="NZ_JACXLD010000008.1"/>
</dbReference>